<evidence type="ECO:0000256" key="1">
    <source>
        <dbReference type="SAM" id="Phobius"/>
    </source>
</evidence>
<dbReference type="EMBL" id="OFSM01000006">
    <property type="protein sequence ID" value="SOY28814.1"/>
    <property type="molecule type" value="Genomic_DNA"/>
</dbReference>
<evidence type="ECO:0008006" key="4">
    <source>
        <dbReference type="Google" id="ProtNLM"/>
    </source>
</evidence>
<proteinExistence type="predicted"/>
<sequence length="168" mass="18940">MNSDFVVLLSIPLSLGISGIIFLLIAVFLWHRFSYHGGVQTVGILTGFRGNGPDYELAAKDRILGQGMYPVYDYNAANSKPIFRFRANGRTMELPSEWSVADLGRKDIGRELRIRYFTAKDGSACRVIPEGRQYENQRETGRRIMFWIFAGMGILLCILGGVTAFLFF</sequence>
<feature type="transmembrane region" description="Helical" evidence="1">
    <location>
        <begin position="144"/>
        <end position="167"/>
    </location>
</feature>
<keyword evidence="1" id="KW-1133">Transmembrane helix</keyword>
<protein>
    <recommendedName>
        <fullName evidence="4">DUF3592 domain-containing protein</fullName>
    </recommendedName>
</protein>
<reference evidence="2 3" key="1">
    <citation type="submission" date="2018-01" db="EMBL/GenBank/DDBJ databases">
        <authorList>
            <person name="Gaut B.S."/>
            <person name="Morton B.R."/>
            <person name="Clegg M.T."/>
            <person name="Duvall M.R."/>
        </authorList>
    </citation>
    <scope>NUCLEOTIDE SEQUENCE [LARGE SCALE GENOMIC DNA]</scope>
    <source>
        <strain evidence="2">GP69</strain>
    </source>
</reference>
<keyword evidence="3" id="KW-1185">Reference proteome</keyword>
<dbReference type="AlphaFoldDB" id="A0A2K4ZED8"/>
<keyword evidence="1" id="KW-0472">Membrane</keyword>
<gene>
    <name evidence="2" type="ORF">AMURIS_01528</name>
</gene>
<feature type="transmembrane region" description="Helical" evidence="1">
    <location>
        <begin position="6"/>
        <end position="30"/>
    </location>
</feature>
<evidence type="ECO:0000313" key="3">
    <source>
        <dbReference type="Proteomes" id="UP000236311"/>
    </source>
</evidence>
<keyword evidence="1" id="KW-0812">Transmembrane</keyword>
<evidence type="ECO:0000313" key="2">
    <source>
        <dbReference type="EMBL" id="SOY28814.1"/>
    </source>
</evidence>
<name>A0A2K4ZED8_9FIRM</name>
<dbReference type="Proteomes" id="UP000236311">
    <property type="component" value="Unassembled WGS sequence"/>
</dbReference>
<dbReference type="OrthoDB" id="9876060at2"/>
<organism evidence="2 3">
    <name type="scientific">Acetatifactor muris</name>
    <dbReference type="NCBI Taxonomy" id="879566"/>
    <lineage>
        <taxon>Bacteria</taxon>
        <taxon>Bacillati</taxon>
        <taxon>Bacillota</taxon>
        <taxon>Clostridia</taxon>
        <taxon>Lachnospirales</taxon>
        <taxon>Lachnospiraceae</taxon>
        <taxon>Acetatifactor</taxon>
    </lineage>
</organism>
<accession>A0A2K4ZED8</accession>
<dbReference type="RefSeq" id="WP_103238880.1">
    <property type="nucleotide sequence ID" value="NZ_CANRXC010000042.1"/>
</dbReference>